<dbReference type="InterPro" id="IPR004346">
    <property type="entry name" value="CagE_TrbE_VirB"/>
</dbReference>
<dbReference type="PANTHER" id="PTHR30121">
    <property type="entry name" value="UNCHARACTERIZED PROTEIN YJGR-RELATED"/>
    <property type="match status" value="1"/>
</dbReference>
<dbReference type="EMBL" id="FQXE01000009">
    <property type="protein sequence ID" value="SHI11618.1"/>
    <property type="molecule type" value="Genomic_DNA"/>
</dbReference>
<dbReference type="Pfam" id="PF03135">
    <property type="entry name" value="CagE_TrbE_VirB"/>
    <property type="match status" value="1"/>
</dbReference>
<sequence length="806" mass="91509">MNHPADLRRPAFEPSISKHVPYSHHVTRTIISTKSWEYLSVWRIGGRTFEGFSQADMASWREELNNLLRGLPNGFGLYTHLVRRRVMEYPESQYPDWFSREHDRSYRRLFEGKPPMVNDLYLTVSMRMMVDASMKLFSRFERRTEKDVQAWQAHAIEQLDDINRKLESSLQRYSGELLSIVDRGQGSFSEPAEFLGLILNGVWEPVPVLPSRLCDYLPSARPFFSLHGKQGELRGANWSRRFAMVEVREYPPSNPPGHLNSLLTLPFEFVLTQSFAAMSKAEGRAALVRQRRWLTDSGDDSKSQIAELNLALDDLMAGKFVMGEHHATLAVFGETGEQTLRYAADAIGVLSDNMIIGRMVDRALISAWRAQLPCNWYWRPRPAAISSLNFLSFSGLHNYLFGKASGNPWGPAVTMLKTNSGTPYFFNFHTSLAERDEKGARRLGNTMLIGQSGTGKTVLLGHFIAQARKFGYTGAVFDNGRGMQVTIESMGGKYFALQLGQPTGWNYLQLLPTKRNIALMRRLTAQLATEGGNEPSLYDQRSISQAIDRLTTFLDQPNRRLSTLLQYLPAAPSRDATLSLRERLQRWCQGHENGWVFDNPRDELDLSRNNLFGFDLTEFLEEGPVRDAALTYLIFRTEAMIDGRRFAYIFDEVQHPLKVPYFQDMMQNNSRTIRKQNGVFVFATQEPQPILDNPVGKSLVQQSATSIYLPNPKATADEYIGGFKLNPAEFELIRSLGEFSRKFVVKQGEAVVTAELDLSTCPDALLVFSGSEDMALLAEAARTERGPDPQDWLPLYFEKARELTEH</sequence>
<evidence type="ECO:0000256" key="1">
    <source>
        <dbReference type="ARBA" id="ARBA00006512"/>
    </source>
</evidence>
<dbReference type="OrthoDB" id="9816422at2"/>
<dbReference type="InterPro" id="IPR018145">
    <property type="entry name" value="CagE_TrbE_VirB_cntrl_dom"/>
</dbReference>
<dbReference type="Proteomes" id="UP000184226">
    <property type="component" value="Unassembled WGS sequence"/>
</dbReference>
<dbReference type="GO" id="GO:0005524">
    <property type="term" value="F:ATP binding"/>
    <property type="evidence" value="ECO:0007669"/>
    <property type="project" value="UniProtKB-KW"/>
</dbReference>
<dbReference type="InterPro" id="IPR051162">
    <property type="entry name" value="T4SS_component"/>
</dbReference>
<evidence type="ECO:0000259" key="4">
    <source>
        <dbReference type="Pfam" id="PF03135"/>
    </source>
</evidence>
<accession>A0A1M5YI75</accession>
<name>A0A1M5YI75_9BURK</name>
<organism evidence="5 6">
    <name type="scientific">Pollutimonas bauzanensis</name>
    <dbReference type="NCBI Taxonomy" id="658167"/>
    <lineage>
        <taxon>Bacteria</taxon>
        <taxon>Pseudomonadati</taxon>
        <taxon>Pseudomonadota</taxon>
        <taxon>Betaproteobacteria</taxon>
        <taxon>Burkholderiales</taxon>
        <taxon>Alcaligenaceae</taxon>
        <taxon>Pollutimonas</taxon>
    </lineage>
</organism>
<dbReference type="SUPFAM" id="SSF52540">
    <property type="entry name" value="P-loop containing nucleoside triphosphate hydrolases"/>
    <property type="match status" value="1"/>
</dbReference>
<dbReference type="AlphaFoldDB" id="A0A1M5YI75"/>
<reference evidence="5 6" key="1">
    <citation type="submission" date="2016-11" db="EMBL/GenBank/DDBJ databases">
        <authorList>
            <person name="Jaros S."/>
            <person name="Januszkiewicz K."/>
            <person name="Wedrychowicz H."/>
        </authorList>
    </citation>
    <scope>NUCLEOTIDE SEQUENCE [LARGE SCALE GENOMIC DNA]</scope>
    <source>
        <strain evidence="5 6">CGMCC 1.10190</strain>
    </source>
</reference>
<keyword evidence="2" id="KW-0547">Nucleotide-binding</keyword>
<evidence type="ECO:0000313" key="6">
    <source>
        <dbReference type="Proteomes" id="UP000184226"/>
    </source>
</evidence>
<feature type="domain" description="CagE TrbE VirB component of type IV transporter system central" evidence="4">
    <location>
        <begin position="177"/>
        <end position="381"/>
    </location>
</feature>
<comment type="similarity">
    <text evidence="1">Belongs to the TrbE/VirB4 family.</text>
</comment>
<dbReference type="NCBIfam" id="TIGR00929">
    <property type="entry name" value="VirB4_CagE"/>
    <property type="match status" value="1"/>
</dbReference>
<protein>
    <submittedName>
        <fullName evidence="5">Type IV secretion system protein VirB4</fullName>
    </submittedName>
</protein>
<dbReference type="RefSeq" id="WP_073104840.1">
    <property type="nucleotide sequence ID" value="NZ_FQXE01000009.1"/>
</dbReference>
<proteinExistence type="inferred from homology"/>
<gene>
    <name evidence="5" type="ORF">SAMN04488135_109107</name>
</gene>
<dbReference type="PANTHER" id="PTHR30121:SF12">
    <property type="entry name" value="TYPE IV SECRETION SYSTEM PROTEIN CAGE"/>
    <property type="match status" value="1"/>
</dbReference>
<dbReference type="Gene3D" id="3.40.50.300">
    <property type="entry name" value="P-loop containing nucleotide triphosphate hydrolases"/>
    <property type="match status" value="1"/>
</dbReference>
<dbReference type="STRING" id="658167.SAMN04488135_109107"/>
<keyword evidence="3" id="KW-0067">ATP-binding</keyword>
<evidence type="ECO:0000313" key="5">
    <source>
        <dbReference type="EMBL" id="SHI11618.1"/>
    </source>
</evidence>
<dbReference type="InterPro" id="IPR027417">
    <property type="entry name" value="P-loop_NTPase"/>
</dbReference>
<evidence type="ECO:0000256" key="2">
    <source>
        <dbReference type="ARBA" id="ARBA00022741"/>
    </source>
</evidence>
<keyword evidence="6" id="KW-1185">Reference proteome</keyword>
<evidence type="ECO:0000256" key="3">
    <source>
        <dbReference type="ARBA" id="ARBA00022840"/>
    </source>
</evidence>